<feature type="domain" description="Solute-binding protein family 3/N-terminal" evidence="3">
    <location>
        <begin position="46"/>
        <end position="265"/>
    </location>
</feature>
<dbReference type="AlphaFoldDB" id="A0A6J4NMA7"/>
<dbReference type="SMART" id="SM00079">
    <property type="entry name" value="PBPe"/>
    <property type="match status" value="1"/>
</dbReference>
<dbReference type="Gene3D" id="3.40.190.10">
    <property type="entry name" value="Periplasmic binding protein-like II"/>
    <property type="match status" value="2"/>
</dbReference>
<dbReference type="EMBL" id="CADCUM010000090">
    <property type="protein sequence ID" value="CAA9389989.1"/>
    <property type="molecule type" value="Genomic_DNA"/>
</dbReference>
<organism evidence="5">
    <name type="scientific">uncultured Nocardioides sp</name>
    <dbReference type="NCBI Taxonomy" id="198441"/>
    <lineage>
        <taxon>Bacteria</taxon>
        <taxon>Bacillati</taxon>
        <taxon>Actinomycetota</taxon>
        <taxon>Actinomycetes</taxon>
        <taxon>Propionibacteriales</taxon>
        <taxon>Nocardioidaceae</taxon>
        <taxon>Nocardioides</taxon>
        <taxon>environmental samples</taxon>
    </lineage>
</organism>
<sequence length="265" mass="28774">MTRSSRPILAALTALVLAGGLSACGGQAAGQDGDALSQVDYVFDNALTVCSDIPYEPFEFRKENGDFTGFDVDLMKEMADRFKVDLDMIDVAFDDITSGKLLNEGKCDVAVSAMTITGERARALDFSSPYFAASQVLITHKRSGITTSLDSIAGKRVGVQADTTGETYLRDFAPSDTEIVSYHSRDLQRALANQAVDAIVLDNTAAGPVVDNNPGTRVAMEFNTGEQYGMAVRKDGNVPLLRKLNDTLTEMRDDGSYQKIYDKYF</sequence>
<dbReference type="PANTHER" id="PTHR35936:SF17">
    <property type="entry name" value="ARGININE-BINDING EXTRACELLULAR PROTEIN ARTP"/>
    <property type="match status" value="1"/>
</dbReference>
<dbReference type="PANTHER" id="PTHR35936">
    <property type="entry name" value="MEMBRANE-BOUND LYTIC MUREIN TRANSGLYCOSYLASE F"/>
    <property type="match status" value="1"/>
</dbReference>
<dbReference type="InterPro" id="IPR001638">
    <property type="entry name" value="Solute-binding_3/MltF_N"/>
</dbReference>
<feature type="chain" id="PRO_5026708220" evidence="2">
    <location>
        <begin position="29"/>
        <end position="265"/>
    </location>
</feature>
<dbReference type="SMART" id="SM00062">
    <property type="entry name" value="PBPb"/>
    <property type="match status" value="1"/>
</dbReference>
<proteinExistence type="predicted"/>
<dbReference type="GO" id="GO:0015276">
    <property type="term" value="F:ligand-gated monoatomic ion channel activity"/>
    <property type="evidence" value="ECO:0007669"/>
    <property type="project" value="InterPro"/>
</dbReference>
<keyword evidence="1 2" id="KW-0732">Signal</keyword>
<dbReference type="CDD" id="cd13530">
    <property type="entry name" value="PBP2_peptides_like"/>
    <property type="match status" value="1"/>
</dbReference>
<evidence type="ECO:0000313" key="5">
    <source>
        <dbReference type="EMBL" id="CAA9389989.1"/>
    </source>
</evidence>
<reference evidence="5" key="1">
    <citation type="submission" date="2020-02" db="EMBL/GenBank/DDBJ databases">
        <authorList>
            <person name="Meier V. D."/>
        </authorList>
    </citation>
    <scope>NUCLEOTIDE SEQUENCE</scope>
    <source>
        <strain evidence="5">AVDCRST_MAG32</strain>
    </source>
</reference>
<name>A0A6J4NMA7_9ACTN</name>
<dbReference type="PROSITE" id="PS51257">
    <property type="entry name" value="PROKAR_LIPOPROTEIN"/>
    <property type="match status" value="1"/>
</dbReference>
<feature type="signal peptide" evidence="2">
    <location>
        <begin position="1"/>
        <end position="28"/>
    </location>
</feature>
<evidence type="ECO:0000259" key="3">
    <source>
        <dbReference type="SMART" id="SM00062"/>
    </source>
</evidence>
<feature type="domain" description="Ionotropic glutamate receptor C-terminal" evidence="4">
    <location>
        <begin position="46"/>
        <end position="264"/>
    </location>
</feature>
<protein>
    <submittedName>
        <fullName evidence="5">Extracellular solute-binding protein, family 3</fullName>
    </submittedName>
</protein>
<evidence type="ECO:0000259" key="4">
    <source>
        <dbReference type="SMART" id="SM00079"/>
    </source>
</evidence>
<evidence type="ECO:0000256" key="1">
    <source>
        <dbReference type="ARBA" id="ARBA00022729"/>
    </source>
</evidence>
<dbReference type="InterPro" id="IPR001320">
    <property type="entry name" value="Iontro_rcpt_C"/>
</dbReference>
<gene>
    <name evidence="5" type="ORF">AVDCRST_MAG32-2249</name>
</gene>
<evidence type="ECO:0000256" key="2">
    <source>
        <dbReference type="SAM" id="SignalP"/>
    </source>
</evidence>
<dbReference type="SUPFAM" id="SSF53850">
    <property type="entry name" value="Periplasmic binding protein-like II"/>
    <property type="match status" value="1"/>
</dbReference>
<dbReference type="GO" id="GO:0016020">
    <property type="term" value="C:membrane"/>
    <property type="evidence" value="ECO:0007669"/>
    <property type="project" value="InterPro"/>
</dbReference>
<dbReference type="Pfam" id="PF00497">
    <property type="entry name" value="SBP_bac_3"/>
    <property type="match status" value="1"/>
</dbReference>
<accession>A0A6J4NMA7</accession>